<name>A0A1W1IA03_9BACT</name>
<dbReference type="Proteomes" id="UP000192042">
    <property type="component" value="Chromosome I"/>
</dbReference>
<comment type="similarity">
    <text evidence="1 9 11">Belongs to the peptidase A8 family.</text>
</comment>
<keyword evidence="2 9" id="KW-1003">Cell membrane</keyword>
<dbReference type="EC" id="3.4.23.36" evidence="9"/>
<dbReference type="GO" id="GO:0006508">
    <property type="term" value="P:proteolysis"/>
    <property type="evidence" value="ECO:0007669"/>
    <property type="project" value="UniProtKB-KW"/>
</dbReference>
<comment type="caution">
    <text evidence="9">Lacks conserved residue(s) required for the propagation of feature annotation.</text>
</comment>
<evidence type="ECO:0000256" key="3">
    <source>
        <dbReference type="ARBA" id="ARBA00022670"/>
    </source>
</evidence>
<evidence type="ECO:0000313" key="12">
    <source>
        <dbReference type="EMBL" id="SLM49877.1"/>
    </source>
</evidence>
<accession>A0A1W1IA03</accession>
<feature type="active site" evidence="9">
    <location>
        <position position="120"/>
    </location>
</feature>
<dbReference type="HAMAP" id="MF_00161">
    <property type="entry name" value="LspA"/>
    <property type="match status" value="1"/>
</dbReference>
<evidence type="ECO:0000256" key="9">
    <source>
        <dbReference type="HAMAP-Rule" id="MF_00161"/>
    </source>
</evidence>
<feature type="transmembrane region" description="Helical" evidence="9">
    <location>
        <begin position="129"/>
        <end position="150"/>
    </location>
</feature>
<evidence type="ECO:0000256" key="1">
    <source>
        <dbReference type="ARBA" id="ARBA00006139"/>
    </source>
</evidence>
<keyword evidence="6 9" id="KW-0378">Hydrolase</keyword>
<keyword evidence="8 9" id="KW-0472">Membrane</keyword>
<dbReference type="NCBIfam" id="TIGR00077">
    <property type="entry name" value="lspA"/>
    <property type="match status" value="1"/>
</dbReference>
<dbReference type="EMBL" id="LT828648">
    <property type="protein sequence ID" value="SLM49877.1"/>
    <property type="molecule type" value="Genomic_DNA"/>
</dbReference>
<keyword evidence="7 9" id="KW-1133">Transmembrane helix</keyword>
<sequence length="163" mass="18118">MRTLLMLLLLLSCLGCDQVTKKLARTYLAFHPPVSCCHDVVRLHYAENAGAFLGLGWNLSEDMRILIFQIAVGLCLFALFVVLLRSHHHPSSFLVAWTLILSGGIGNVLDRLLHHGRVTDFMNLGIGSLRTGIFNVADVCITVGVVWLLLALRWEDEPRAEAN</sequence>
<dbReference type="GO" id="GO:0004190">
    <property type="term" value="F:aspartic-type endopeptidase activity"/>
    <property type="evidence" value="ECO:0007669"/>
    <property type="project" value="UniProtKB-UniRule"/>
</dbReference>
<evidence type="ECO:0000256" key="11">
    <source>
        <dbReference type="RuleBase" id="RU004181"/>
    </source>
</evidence>
<organism evidence="12 13">
    <name type="scientific">Nitrospira japonica</name>
    <dbReference type="NCBI Taxonomy" id="1325564"/>
    <lineage>
        <taxon>Bacteria</taxon>
        <taxon>Pseudomonadati</taxon>
        <taxon>Nitrospirota</taxon>
        <taxon>Nitrospiria</taxon>
        <taxon>Nitrospirales</taxon>
        <taxon>Nitrospiraceae</taxon>
        <taxon>Nitrospira</taxon>
    </lineage>
</organism>
<keyword evidence="12" id="KW-0449">Lipoprotein</keyword>
<evidence type="ECO:0000256" key="8">
    <source>
        <dbReference type="ARBA" id="ARBA00023136"/>
    </source>
</evidence>
<evidence type="ECO:0000256" key="2">
    <source>
        <dbReference type="ARBA" id="ARBA00022475"/>
    </source>
</evidence>
<dbReference type="PANTHER" id="PTHR33695">
    <property type="entry name" value="LIPOPROTEIN SIGNAL PEPTIDASE"/>
    <property type="match status" value="1"/>
</dbReference>
<comment type="function">
    <text evidence="9 10">This protein specifically catalyzes the removal of signal peptides from prolipoproteins.</text>
</comment>
<dbReference type="PROSITE" id="PS00855">
    <property type="entry name" value="SPASE_II"/>
    <property type="match status" value="1"/>
</dbReference>
<dbReference type="RefSeq" id="WP_231989418.1">
    <property type="nucleotide sequence ID" value="NZ_LT828648.1"/>
</dbReference>
<evidence type="ECO:0000313" key="13">
    <source>
        <dbReference type="Proteomes" id="UP000192042"/>
    </source>
</evidence>
<dbReference type="InterPro" id="IPR001872">
    <property type="entry name" value="Peptidase_A8"/>
</dbReference>
<dbReference type="UniPathway" id="UPA00665"/>
<comment type="catalytic activity">
    <reaction evidence="9 10">
        <text>Release of signal peptides from bacterial membrane prolipoproteins. Hydrolyzes -Xaa-Yaa-Zaa-|-(S,diacylglyceryl)Cys-, in which Xaa is hydrophobic (preferably Leu), and Yaa (Ala or Ser) and Zaa (Gly or Ala) have small, neutral side chains.</text>
        <dbReference type="EC" id="3.4.23.36"/>
    </reaction>
</comment>
<reference evidence="12 13" key="1">
    <citation type="submission" date="2017-03" db="EMBL/GenBank/DDBJ databases">
        <authorList>
            <person name="Afonso C.L."/>
            <person name="Miller P.J."/>
            <person name="Scott M.A."/>
            <person name="Spackman E."/>
            <person name="Goraichik I."/>
            <person name="Dimitrov K.M."/>
            <person name="Suarez D.L."/>
            <person name="Swayne D.E."/>
        </authorList>
    </citation>
    <scope>NUCLEOTIDE SEQUENCE [LARGE SCALE GENOMIC DNA]</scope>
    <source>
        <strain evidence="12">Genome sequencing of Nitrospira japonica strain NJ11</strain>
    </source>
</reference>
<keyword evidence="4 9" id="KW-0812">Transmembrane</keyword>
<gene>
    <name evidence="9 12" type="primary">lspA</name>
    <name evidence="12" type="ORF">NSJP_3710</name>
</gene>
<feature type="transmembrane region" description="Helical" evidence="9">
    <location>
        <begin position="65"/>
        <end position="84"/>
    </location>
</feature>
<evidence type="ECO:0000256" key="5">
    <source>
        <dbReference type="ARBA" id="ARBA00022750"/>
    </source>
</evidence>
<comment type="subcellular location">
    <subcellularLocation>
        <location evidence="9">Cell membrane</location>
        <topology evidence="9">Multi-pass membrane protein</topology>
    </subcellularLocation>
</comment>
<dbReference type="STRING" id="1325564.NSJP_3710"/>
<dbReference type="PANTHER" id="PTHR33695:SF1">
    <property type="entry name" value="LIPOPROTEIN SIGNAL PEPTIDASE"/>
    <property type="match status" value="1"/>
</dbReference>
<dbReference type="KEGG" id="nja:NSJP_3710"/>
<evidence type="ECO:0000256" key="7">
    <source>
        <dbReference type="ARBA" id="ARBA00022989"/>
    </source>
</evidence>
<evidence type="ECO:0000256" key="10">
    <source>
        <dbReference type="RuleBase" id="RU000594"/>
    </source>
</evidence>
<dbReference type="Pfam" id="PF01252">
    <property type="entry name" value="Peptidase_A8"/>
    <property type="match status" value="1"/>
</dbReference>
<comment type="pathway">
    <text evidence="9">Protein modification; lipoprotein biosynthesis (signal peptide cleavage).</text>
</comment>
<proteinExistence type="inferred from homology"/>
<feature type="active site" evidence="9">
    <location>
        <position position="138"/>
    </location>
</feature>
<keyword evidence="3 9" id="KW-0645">Protease</keyword>
<evidence type="ECO:0000256" key="6">
    <source>
        <dbReference type="ARBA" id="ARBA00022801"/>
    </source>
</evidence>
<protein>
    <recommendedName>
        <fullName evidence="9">Lipoprotein signal peptidase</fullName>
        <ecNumber evidence="9">3.4.23.36</ecNumber>
    </recommendedName>
    <alternativeName>
        <fullName evidence="9">Prolipoprotein signal peptidase</fullName>
    </alternativeName>
    <alternativeName>
        <fullName evidence="9">Signal peptidase II</fullName>
        <shortName evidence="9">SPase II</shortName>
    </alternativeName>
</protein>
<keyword evidence="13" id="KW-1185">Reference proteome</keyword>
<dbReference type="PRINTS" id="PR00781">
    <property type="entry name" value="LIPOSIGPTASE"/>
</dbReference>
<feature type="transmembrane region" description="Helical" evidence="9">
    <location>
        <begin position="91"/>
        <end position="109"/>
    </location>
</feature>
<dbReference type="GO" id="GO:0005886">
    <property type="term" value="C:plasma membrane"/>
    <property type="evidence" value="ECO:0007669"/>
    <property type="project" value="UniProtKB-SubCell"/>
</dbReference>
<dbReference type="AlphaFoldDB" id="A0A1W1IA03"/>
<keyword evidence="5 9" id="KW-0064">Aspartyl protease</keyword>
<evidence type="ECO:0000256" key="4">
    <source>
        <dbReference type="ARBA" id="ARBA00022692"/>
    </source>
</evidence>